<keyword evidence="7" id="KW-0407">Ion channel</keyword>
<comment type="caution">
    <text evidence="7">The sequence shown here is derived from an EMBL/GenBank/DDBJ whole genome shotgun (WGS) entry which is preliminary data.</text>
</comment>
<dbReference type="Gene3D" id="1.10.287.70">
    <property type="match status" value="1"/>
</dbReference>
<comment type="subcellular location">
    <subcellularLocation>
        <location evidence="1">Membrane</location>
        <topology evidence="1">Multi-pass membrane protein</topology>
    </subcellularLocation>
</comment>
<evidence type="ECO:0000256" key="2">
    <source>
        <dbReference type="ARBA" id="ARBA00022692"/>
    </source>
</evidence>
<evidence type="ECO:0000256" key="5">
    <source>
        <dbReference type="SAM" id="MobiDB-lite"/>
    </source>
</evidence>
<keyword evidence="7" id="KW-0813">Transport</keyword>
<dbReference type="GO" id="GO:0030322">
    <property type="term" value="P:stabilization of membrane potential"/>
    <property type="evidence" value="ECO:0007669"/>
    <property type="project" value="TreeGrafter"/>
</dbReference>
<keyword evidence="2 6" id="KW-0812">Transmembrane</keyword>
<evidence type="ECO:0000256" key="3">
    <source>
        <dbReference type="ARBA" id="ARBA00022989"/>
    </source>
</evidence>
<accession>A0A1V9X1N6</accession>
<dbReference type="InParanoid" id="A0A1V9X1N6"/>
<keyword evidence="4 6" id="KW-0472">Membrane</keyword>
<evidence type="ECO:0000256" key="1">
    <source>
        <dbReference type="ARBA" id="ARBA00004141"/>
    </source>
</evidence>
<dbReference type="Proteomes" id="UP000192247">
    <property type="component" value="Unassembled WGS sequence"/>
</dbReference>
<organism evidence="7 8">
    <name type="scientific">Tropilaelaps mercedesae</name>
    <dbReference type="NCBI Taxonomy" id="418985"/>
    <lineage>
        <taxon>Eukaryota</taxon>
        <taxon>Metazoa</taxon>
        <taxon>Ecdysozoa</taxon>
        <taxon>Arthropoda</taxon>
        <taxon>Chelicerata</taxon>
        <taxon>Arachnida</taxon>
        <taxon>Acari</taxon>
        <taxon>Parasitiformes</taxon>
        <taxon>Mesostigmata</taxon>
        <taxon>Gamasina</taxon>
        <taxon>Dermanyssoidea</taxon>
        <taxon>Laelapidae</taxon>
        <taxon>Tropilaelaps</taxon>
    </lineage>
</organism>
<dbReference type="AlphaFoldDB" id="A0A1V9X1N6"/>
<proteinExistence type="predicted"/>
<evidence type="ECO:0000313" key="8">
    <source>
        <dbReference type="Proteomes" id="UP000192247"/>
    </source>
</evidence>
<dbReference type="PANTHER" id="PTHR11003">
    <property type="entry name" value="POTASSIUM CHANNEL, SUBFAMILY K"/>
    <property type="match status" value="1"/>
</dbReference>
<sequence>MDAREQSLTPGGISGDSRSSSHAGTPSLHRRPHHRSQMSVISFQSDPTRPPQYFILNPMHVVNLTADKTKSFGIRMAQKIKAFSEKWFSHVLLLSFLLLYATAGAHLFLWLEEDFEIRQKQTIINFRNLVVNRLAETSRPFNQTQWRLNAHSRVLEYEEQIRTLVREASLYTASDKKVWTFWGALFYCSTVFTTIAVHGYANEISSYTK</sequence>
<name>A0A1V9X1N6_9ACAR</name>
<gene>
    <name evidence="7" type="ORF">BIW11_13594</name>
</gene>
<evidence type="ECO:0000256" key="6">
    <source>
        <dbReference type="SAM" id="Phobius"/>
    </source>
</evidence>
<dbReference type="SUPFAM" id="SSF81324">
    <property type="entry name" value="Voltage-gated potassium channels"/>
    <property type="match status" value="1"/>
</dbReference>
<dbReference type="GO" id="GO:0022841">
    <property type="term" value="F:potassium ion leak channel activity"/>
    <property type="evidence" value="ECO:0007669"/>
    <property type="project" value="TreeGrafter"/>
</dbReference>
<dbReference type="GO" id="GO:0005886">
    <property type="term" value="C:plasma membrane"/>
    <property type="evidence" value="ECO:0007669"/>
    <property type="project" value="TreeGrafter"/>
</dbReference>
<feature type="region of interest" description="Disordered" evidence="5">
    <location>
        <begin position="1"/>
        <end position="36"/>
    </location>
</feature>
<protein>
    <submittedName>
        <fullName evidence="7">TWiK family of potassium channels protein 18-like</fullName>
    </submittedName>
</protein>
<keyword evidence="3 6" id="KW-1133">Transmembrane helix</keyword>
<dbReference type="STRING" id="418985.A0A1V9X1N6"/>
<dbReference type="InterPro" id="IPR003280">
    <property type="entry name" value="2pore_dom_K_chnl"/>
</dbReference>
<keyword evidence="7" id="KW-0406">Ion transport</keyword>
<dbReference type="OrthoDB" id="297496at2759"/>
<keyword evidence="8" id="KW-1185">Reference proteome</keyword>
<evidence type="ECO:0000313" key="7">
    <source>
        <dbReference type="EMBL" id="OQR67316.1"/>
    </source>
</evidence>
<dbReference type="GO" id="GO:0015271">
    <property type="term" value="F:outward rectifier potassium channel activity"/>
    <property type="evidence" value="ECO:0007669"/>
    <property type="project" value="TreeGrafter"/>
</dbReference>
<dbReference type="EMBL" id="MNPL01029128">
    <property type="protein sequence ID" value="OQR67316.1"/>
    <property type="molecule type" value="Genomic_DNA"/>
</dbReference>
<reference evidence="7 8" key="1">
    <citation type="journal article" date="2017" name="Gigascience">
        <title>Draft genome of the honey bee ectoparasitic mite, Tropilaelaps mercedesae, is shaped by the parasitic life history.</title>
        <authorList>
            <person name="Dong X."/>
            <person name="Armstrong S.D."/>
            <person name="Xia D."/>
            <person name="Makepeace B.L."/>
            <person name="Darby A.C."/>
            <person name="Kadowaki T."/>
        </authorList>
    </citation>
    <scope>NUCLEOTIDE SEQUENCE [LARGE SCALE GENOMIC DNA]</scope>
    <source>
        <strain evidence="7">Wuxi-XJTLU</strain>
    </source>
</reference>
<feature type="transmembrane region" description="Helical" evidence="6">
    <location>
        <begin position="179"/>
        <end position="201"/>
    </location>
</feature>
<evidence type="ECO:0000256" key="4">
    <source>
        <dbReference type="ARBA" id="ARBA00023136"/>
    </source>
</evidence>
<dbReference type="PANTHER" id="PTHR11003:SF335">
    <property type="entry name" value="POTASSIUM CHANNEL DOMAIN-CONTAINING PROTEIN"/>
    <property type="match status" value="1"/>
</dbReference>
<feature type="transmembrane region" description="Helical" evidence="6">
    <location>
        <begin position="87"/>
        <end position="111"/>
    </location>
</feature>